<dbReference type="InterPro" id="IPR012341">
    <property type="entry name" value="6hp_glycosidase-like_sf"/>
</dbReference>
<keyword evidence="6" id="KW-0119">Carbohydrate metabolism</keyword>
<evidence type="ECO:0000256" key="2">
    <source>
        <dbReference type="ARBA" id="ARBA00007072"/>
    </source>
</evidence>
<comment type="caution">
    <text evidence="11">The sequence shown here is derived from an EMBL/GenBank/DDBJ whole genome shotgun (WGS) entry which is preliminary data.</text>
</comment>
<evidence type="ECO:0000313" key="11">
    <source>
        <dbReference type="EMBL" id="KAK3020204.1"/>
    </source>
</evidence>
<dbReference type="InterPro" id="IPR008928">
    <property type="entry name" value="6-hairpin_glycosidase_sf"/>
</dbReference>
<keyword evidence="5" id="KW-0136">Cellulose degradation</keyword>
<evidence type="ECO:0000313" key="12">
    <source>
        <dbReference type="Proteomes" id="UP001188597"/>
    </source>
</evidence>
<evidence type="ECO:0000256" key="9">
    <source>
        <dbReference type="SAM" id="Phobius"/>
    </source>
</evidence>
<keyword evidence="9" id="KW-0472">Membrane</keyword>
<sequence>MAINTKPNIAFGVIFANNMACGNVWGLLVLGCIWAFPSARAVNCDGINSAAANEDYKDAFSKAILFFEGQRSGTLRASQRVKWRGDSALSDGKPDNVNLVGGYYDAGDNVKFG</sequence>
<dbReference type="PANTHER" id="PTHR22298">
    <property type="entry name" value="ENDO-1,4-BETA-GLUCANASE"/>
    <property type="match status" value="1"/>
</dbReference>
<proteinExistence type="inferred from homology"/>
<dbReference type="Proteomes" id="UP001188597">
    <property type="component" value="Unassembled WGS sequence"/>
</dbReference>
<evidence type="ECO:0000256" key="1">
    <source>
        <dbReference type="ARBA" id="ARBA00000966"/>
    </source>
</evidence>
<keyword evidence="9" id="KW-0812">Transmembrane</keyword>
<dbReference type="Pfam" id="PF00759">
    <property type="entry name" value="Glyco_hydro_9"/>
    <property type="match status" value="1"/>
</dbReference>
<keyword evidence="8" id="KW-0624">Polysaccharide degradation</keyword>
<evidence type="ECO:0000256" key="3">
    <source>
        <dbReference type="ARBA" id="ARBA00012601"/>
    </source>
</evidence>
<evidence type="ECO:0000256" key="8">
    <source>
        <dbReference type="ARBA" id="ARBA00023326"/>
    </source>
</evidence>
<comment type="catalytic activity">
    <reaction evidence="1">
        <text>Endohydrolysis of (1-&gt;4)-beta-D-glucosidic linkages in cellulose, lichenin and cereal beta-D-glucans.</text>
        <dbReference type="EC" id="3.2.1.4"/>
    </reaction>
</comment>
<feature type="domain" description="Glycoside hydrolase family 9" evidence="10">
    <location>
        <begin position="56"/>
        <end position="113"/>
    </location>
</feature>
<evidence type="ECO:0000256" key="7">
    <source>
        <dbReference type="ARBA" id="ARBA00023295"/>
    </source>
</evidence>
<dbReference type="SUPFAM" id="SSF48208">
    <property type="entry name" value="Six-hairpin glycosidases"/>
    <property type="match status" value="1"/>
</dbReference>
<dbReference type="PROSITE" id="PS51257">
    <property type="entry name" value="PROKAR_LIPOPROTEIN"/>
    <property type="match status" value="1"/>
</dbReference>
<keyword evidence="9" id="KW-1133">Transmembrane helix</keyword>
<dbReference type="AlphaFoldDB" id="A0AA89AWY6"/>
<gene>
    <name evidence="11" type="ORF">RJ639_046836</name>
</gene>
<comment type="similarity">
    <text evidence="2">Belongs to the glycosyl hydrolase 9 (cellulase E) family.</text>
</comment>
<dbReference type="InterPro" id="IPR001701">
    <property type="entry name" value="Glyco_hydro_9"/>
</dbReference>
<evidence type="ECO:0000256" key="6">
    <source>
        <dbReference type="ARBA" id="ARBA00023277"/>
    </source>
</evidence>
<keyword evidence="7" id="KW-0326">Glycosidase</keyword>
<dbReference type="GO" id="GO:0008810">
    <property type="term" value="F:cellulase activity"/>
    <property type="evidence" value="ECO:0007669"/>
    <property type="project" value="UniProtKB-EC"/>
</dbReference>
<reference evidence="11" key="1">
    <citation type="submission" date="2022-12" db="EMBL/GenBank/DDBJ databases">
        <title>Draft genome assemblies for two species of Escallonia (Escalloniales).</title>
        <authorList>
            <person name="Chanderbali A."/>
            <person name="Dervinis C."/>
            <person name="Anghel I."/>
            <person name="Soltis D."/>
            <person name="Soltis P."/>
            <person name="Zapata F."/>
        </authorList>
    </citation>
    <scope>NUCLEOTIDE SEQUENCE</scope>
    <source>
        <strain evidence="11">UCBG64.0493</strain>
        <tissue evidence="11">Leaf</tissue>
    </source>
</reference>
<feature type="transmembrane region" description="Helical" evidence="9">
    <location>
        <begin position="12"/>
        <end position="36"/>
    </location>
</feature>
<protein>
    <recommendedName>
        <fullName evidence="3">cellulase</fullName>
        <ecNumber evidence="3">3.2.1.4</ecNumber>
    </recommendedName>
</protein>
<keyword evidence="4" id="KW-0378">Hydrolase</keyword>
<name>A0AA89AWY6_9ASTE</name>
<dbReference type="GO" id="GO:0030245">
    <property type="term" value="P:cellulose catabolic process"/>
    <property type="evidence" value="ECO:0007669"/>
    <property type="project" value="UniProtKB-KW"/>
</dbReference>
<accession>A0AA89AWY6</accession>
<evidence type="ECO:0000256" key="5">
    <source>
        <dbReference type="ARBA" id="ARBA00023001"/>
    </source>
</evidence>
<evidence type="ECO:0000256" key="4">
    <source>
        <dbReference type="ARBA" id="ARBA00022801"/>
    </source>
</evidence>
<keyword evidence="12" id="KW-1185">Reference proteome</keyword>
<evidence type="ECO:0000259" key="10">
    <source>
        <dbReference type="Pfam" id="PF00759"/>
    </source>
</evidence>
<dbReference type="EC" id="3.2.1.4" evidence="3"/>
<dbReference type="EMBL" id="JAVXUP010000826">
    <property type="protein sequence ID" value="KAK3020204.1"/>
    <property type="molecule type" value="Genomic_DNA"/>
</dbReference>
<organism evidence="11 12">
    <name type="scientific">Escallonia herrerae</name>
    <dbReference type="NCBI Taxonomy" id="1293975"/>
    <lineage>
        <taxon>Eukaryota</taxon>
        <taxon>Viridiplantae</taxon>
        <taxon>Streptophyta</taxon>
        <taxon>Embryophyta</taxon>
        <taxon>Tracheophyta</taxon>
        <taxon>Spermatophyta</taxon>
        <taxon>Magnoliopsida</taxon>
        <taxon>eudicotyledons</taxon>
        <taxon>Gunneridae</taxon>
        <taxon>Pentapetalae</taxon>
        <taxon>asterids</taxon>
        <taxon>campanulids</taxon>
        <taxon>Escalloniales</taxon>
        <taxon>Escalloniaceae</taxon>
        <taxon>Escallonia</taxon>
    </lineage>
</organism>
<dbReference type="Gene3D" id="1.50.10.10">
    <property type="match status" value="1"/>
</dbReference>